<dbReference type="EMBL" id="AMZH03000468">
    <property type="protein sequence ID" value="RRT83586.1"/>
    <property type="molecule type" value="Genomic_DNA"/>
</dbReference>
<reference evidence="2 3" key="1">
    <citation type="journal article" date="2014" name="Agronomy (Basel)">
        <title>A Draft Genome Sequence for Ensete ventricosum, the Drought-Tolerant Tree Against Hunger.</title>
        <authorList>
            <person name="Harrison J."/>
            <person name="Moore K.A."/>
            <person name="Paszkiewicz K."/>
            <person name="Jones T."/>
            <person name="Grant M."/>
            <person name="Ambacheew D."/>
            <person name="Muzemil S."/>
            <person name="Studholme D.J."/>
        </authorList>
    </citation>
    <scope>NUCLEOTIDE SEQUENCE [LARGE SCALE GENOMIC DNA]</scope>
</reference>
<evidence type="ECO:0000313" key="2">
    <source>
        <dbReference type="EMBL" id="RRT83586.1"/>
    </source>
</evidence>
<proteinExistence type="predicted"/>
<organism evidence="2 3">
    <name type="scientific">Ensete ventricosum</name>
    <name type="common">Abyssinian banana</name>
    <name type="synonym">Musa ensete</name>
    <dbReference type="NCBI Taxonomy" id="4639"/>
    <lineage>
        <taxon>Eukaryota</taxon>
        <taxon>Viridiplantae</taxon>
        <taxon>Streptophyta</taxon>
        <taxon>Embryophyta</taxon>
        <taxon>Tracheophyta</taxon>
        <taxon>Spermatophyta</taxon>
        <taxon>Magnoliopsida</taxon>
        <taxon>Liliopsida</taxon>
        <taxon>Zingiberales</taxon>
        <taxon>Musaceae</taxon>
        <taxon>Ensete</taxon>
    </lineage>
</organism>
<name>A0A427B564_ENSVE</name>
<evidence type="ECO:0000313" key="3">
    <source>
        <dbReference type="Proteomes" id="UP000287651"/>
    </source>
</evidence>
<feature type="region of interest" description="Disordered" evidence="1">
    <location>
        <begin position="62"/>
        <end position="82"/>
    </location>
</feature>
<dbReference type="Proteomes" id="UP000287651">
    <property type="component" value="Unassembled WGS sequence"/>
</dbReference>
<accession>A0A427B564</accession>
<sequence length="82" mass="9075">MMQWELAESLLEVDRGLDDVVGSSPRTHQKFAGRFVGSSPIGCRELARGLSKEYWKFIGSSPKEIGSSPWVHRKDAGSSPKI</sequence>
<gene>
    <name evidence="2" type="ORF">B296_00005039</name>
</gene>
<protein>
    <submittedName>
        <fullName evidence="2">Uncharacterized protein</fullName>
    </submittedName>
</protein>
<comment type="caution">
    <text evidence="2">The sequence shown here is derived from an EMBL/GenBank/DDBJ whole genome shotgun (WGS) entry which is preliminary data.</text>
</comment>
<dbReference type="AlphaFoldDB" id="A0A427B564"/>
<evidence type="ECO:0000256" key="1">
    <source>
        <dbReference type="SAM" id="MobiDB-lite"/>
    </source>
</evidence>